<dbReference type="EMBL" id="CAUWAG010000018">
    <property type="protein sequence ID" value="CAJ2512080.1"/>
    <property type="molecule type" value="Genomic_DNA"/>
</dbReference>
<comment type="caution">
    <text evidence="1">The sequence shown here is derived from an EMBL/GenBank/DDBJ whole genome shotgun (WGS) entry which is preliminary data.</text>
</comment>
<dbReference type="AlphaFoldDB" id="A0AAI8YPC2"/>
<accession>A0AAI8YPC2</accession>
<protein>
    <submittedName>
        <fullName evidence="1">Uu.00g077050.m01.CDS01</fullName>
    </submittedName>
</protein>
<gene>
    <name evidence="1" type="ORF">KHLLAP_LOCUS12548</name>
</gene>
<dbReference type="Proteomes" id="UP001295740">
    <property type="component" value="Unassembled WGS sequence"/>
</dbReference>
<evidence type="ECO:0000313" key="1">
    <source>
        <dbReference type="EMBL" id="CAJ2512080.1"/>
    </source>
</evidence>
<name>A0AAI8YPC2_9PEZI</name>
<sequence>MSDSVVPALKVSVRQVSSSPPKLAIGVTNTHSGPVTVLTWDSPLDPLALQLGLLSFTPSGSDSPVDIPTIQVRRMMPPKADSLVTIEPGQTEERQVELKEPVVPLKQLGSNMSAVCKGQWTSVWPLKADEVTVESLGSVGASEDAFQGSFESPAVDIEV</sequence>
<evidence type="ECO:0000313" key="2">
    <source>
        <dbReference type="Proteomes" id="UP001295740"/>
    </source>
</evidence>
<organism evidence="1 2">
    <name type="scientific">Anthostomella pinea</name>
    <dbReference type="NCBI Taxonomy" id="933095"/>
    <lineage>
        <taxon>Eukaryota</taxon>
        <taxon>Fungi</taxon>
        <taxon>Dikarya</taxon>
        <taxon>Ascomycota</taxon>
        <taxon>Pezizomycotina</taxon>
        <taxon>Sordariomycetes</taxon>
        <taxon>Xylariomycetidae</taxon>
        <taxon>Xylariales</taxon>
        <taxon>Xylariaceae</taxon>
        <taxon>Anthostomella</taxon>
    </lineage>
</organism>
<proteinExistence type="predicted"/>
<dbReference type="Gene3D" id="2.60.40.2970">
    <property type="match status" value="1"/>
</dbReference>
<reference evidence="1" key="1">
    <citation type="submission" date="2023-10" db="EMBL/GenBank/DDBJ databases">
        <authorList>
            <person name="Hackl T."/>
        </authorList>
    </citation>
    <scope>NUCLEOTIDE SEQUENCE</scope>
</reference>
<keyword evidence="2" id="KW-1185">Reference proteome</keyword>